<dbReference type="InterPro" id="IPR032816">
    <property type="entry name" value="VTT_dom"/>
</dbReference>
<feature type="transmembrane region" description="Helical" evidence="7">
    <location>
        <begin position="157"/>
        <end position="179"/>
    </location>
</feature>
<comment type="subcellular location">
    <subcellularLocation>
        <location evidence="1 7">Cell membrane</location>
        <topology evidence="1 7">Multi-pass membrane protein</topology>
    </subcellularLocation>
</comment>
<evidence type="ECO:0000256" key="4">
    <source>
        <dbReference type="ARBA" id="ARBA00022692"/>
    </source>
</evidence>
<feature type="domain" description="VTT" evidence="8">
    <location>
        <begin position="50"/>
        <end position="177"/>
    </location>
</feature>
<accession>A0A290Q9G0</accession>
<dbReference type="PANTHER" id="PTHR30353:SF0">
    <property type="entry name" value="TRANSMEMBRANE PROTEIN"/>
    <property type="match status" value="1"/>
</dbReference>
<evidence type="ECO:0000256" key="6">
    <source>
        <dbReference type="ARBA" id="ARBA00023136"/>
    </source>
</evidence>
<evidence type="ECO:0000256" key="5">
    <source>
        <dbReference type="ARBA" id="ARBA00022989"/>
    </source>
</evidence>
<dbReference type="KEGG" id="vbh:CMV30_15725"/>
<reference evidence="9 10" key="1">
    <citation type="submission" date="2017-09" db="EMBL/GenBank/DDBJ databases">
        <title>Complete genome sequence of Verrucomicrobial strain HZ-65, isolated from freshwater.</title>
        <authorList>
            <person name="Choi A."/>
        </authorList>
    </citation>
    <scope>NUCLEOTIDE SEQUENCE [LARGE SCALE GENOMIC DNA]</scope>
    <source>
        <strain evidence="9 10">HZ-65</strain>
    </source>
</reference>
<name>A0A290Q9G0_9BACT</name>
<dbReference type="Pfam" id="PF09335">
    <property type="entry name" value="VTT_dom"/>
    <property type="match status" value="1"/>
</dbReference>
<evidence type="ECO:0000313" key="9">
    <source>
        <dbReference type="EMBL" id="ATC65279.1"/>
    </source>
</evidence>
<dbReference type="InterPro" id="IPR032818">
    <property type="entry name" value="DedA-like"/>
</dbReference>
<protein>
    <recommendedName>
        <fullName evidence="8">VTT domain-containing protein</fullName>
    </recommendedName>
</protein>
<keyword evidence="6 7" id="KW-0472">Membrane</keyword>
<comment type="similarity">
    <text evidence="2 7">Belongs to the DedA family.</text>
</comment>
<evidence type="ECO:0000256" key="3">
    <source>
        <dbReference type="ARBA" id="ARBA00022475"/>
    </source>
</evidence>
<evidence type="ECO:0000313" key="10">
    <source>
        <dbReference type="Proteomes" id="UP000217265"/>
    </source>
</evidence>
<gene>
    <name evidence="9" type="ORF">CMV30_15725</name>
</gene>
<dbReference type="Proteomes" id="UP000217265">
    <property type="component" value="Chromosome"/>
</dbReference>
<keyword evidence="10" id="KW-1185">Reference proteome</keyword>
<evidence type="ECO:0000256" key="2">
    <source>
        <dbReference type="ARBA" id="ARBA00010792"/>
    </source>
</evidence>
<evidence type="ECO:0000259" key="8">
    <source>
        <dbReference type="Pfam" id="PF09335"/>
    </source>
</evidence>
<dbReference type="AlphaFoldDB" id="A0A290Q9G0"/>
<evidence type="ECO:0000256" key="7">
    <source>
        <dbReference type="RuleBase" id="RU367016"/>
    </source>
</evidence>
<dbReference type="NCBIfam" id="NF008102">
    <property type="entry name" value="PRK10847.1"/>
    <property type="match status" value="1"/>
</dbReference>
<keyword evidence="5 7" id="KW-1133">Transmembrane helix</keyword>
<sequence>MIDLIKKLIDFILHIDAHLAEIIQDYGLWTYAVLFAIIFAETGLVVTPFLPGDSLLFAAGAFCAMPDTGLNVHLMALLLFVAAVIGDTLNYWIGSKIGPRVFAREDSFFLRKKHLERAHAFFEKYGGRAIILARFVPIVRTFVPFVAGIGHMTYSRFIAYNIIGGFIWIYFFTYAGYLFGTHPFIQKNFKIVILAIILLSVLPIVFEFLRARHESKKAAKTASLPGKI</sequence>
<feature type="transmembrane region" description="Helical" evidence="7">
    <location>
        <begin position="191"/>
        <end position="209"/>
    </location>
</feature>
<dbReference type="InterPro" id="IPR058127">
    <property type="entry name" value="DedA"/>
</dbReference>
<keyword evidence="4 7" id="KW-0812">Transmembrane</keyword>
<dbReference type="OrthoDB" id="9813426at2"/>
<feature type="transmembrane region" description="Helical" evidence="7">
    <location>
        <begin position="28"/>
        <end position="50"/>
    </location>
</feature>
<dbReference type="PANTHER" id="PTHR30353">
    <property type="entry name" value="INNER MEMBRANE PROTEIN DEDA-RELATED"/>
    <property type="match status" value="1"/>
</dbReference>
<organism evidence="9 10">
    <name type="scientific">Nibricoccus aquaticus</name>
    <dbReference type="NCBI Taxonomy" id="2576891"/>
    <lineage>
        <taxon>Bacteria</taxon>
        <taxon>Pseudomonadati</taxon>
        <taxon>Verrucomicrobiota</taxon>
        <taxon>Opitutia</taxon>
        <taxon>Opitutales</taxon>
        <taxon>Opitutaceae</taxon>
        <taxon>Nibricoccus</taxon>
    </lineage>
</organism>
<evidence type="ECO:0000256" key="1">
    <source>
        <dbReference type="ARBA" id="ARBA00004651"/>
    </source>
</evidence>
<dbReference type="EMBL" id="CP023344">
    <property type="protein sequence ID" value="ATC65279.1"/>
    <property type="molecule type" value="Genomic_DNA"/>
</dbReference>
<proteinExistence type="inferred from homology"/>
<dbReference type="GO" id="GO:0005886">
    <property type="term" value="C:plasma membrane"/>
    <property type="evidence" value="ECO:0007669"/>
    <property type="project" value="UniProtKB-SubCell"/>
</dbReference>
<keyword evidence="3 7" id="KW-1003">Cell membrane</keyword>
<feature type="transmembrane region" description="Helical" evidence="7">
    <location>
        <begin position="70"/>
        <end position="93"/>
    </location>
</feature>